<dbReference type="Pfam" id="PF05938">
    <property type="entry name" value="Self-incomp_S1"/>
    <property type="match status" value="1"/>
</dbReference>
<evidence type="ECO:0000313" key="9">
    <source>
        <dbReference type="Proteomes" id="UP001311915"/>
    </source>
</evidence>
<evidence type="ECO:0000256" key="1">
    <source>
        <dbReference type="ARBA" id="ARBA00004613"/>
    </source>
</evidence>
<evidence type="ECO:0000256" key="4">
    <source>
        <dbReference type="ARBA" id="ARBA00022525"/>
    </source>
</evidence>
<dbReference type="PANTHER" id="PTHR31232">
    <property type="match status" value="1"/>
</dbReference>
<name>A0AAV9LGM8_9SOLN</name>
<comment type="caution">
    <text evidence="8">The sequence shown here is derived from an EMBL/GenBank/DDBJ whole genome shotgun (WGS) entry which is preliminary data.</text>
</comment>
<sequence>MGHPSFITIILLLLLFVFPLGLIRGCFLYEKYQVQIIDDLPSDSPQLKLHCASKQDDFGIRFLSSTQNFTWSFCEDLLDRTLYFCHFWWDSNDRVFDVFNDPWSCIHGGHVNDYINTCVWVVRPEGFYLGKDHYRNGTLKMYKVYDWGS</sequence>
<accession>A0AAV9LGM8</accession>
<feature type="transmembrane region" description="Helical" evidence="7">
    <location>
        <begin position="6"/>
        <end position="27"/>
    </location>
</feature>
<keyword evidence="3 6" id="KW-0713">Self-incompatibility</keyword>
<dbReference type="InterPro" id="IPR010264">
    <property type="entry name" value="Self-incomp_S1"/>
</dbReference>
<comment type="similarity">
    <text evidence="2 6">Belongs to the plant self-incompatibility (S1) protein family.</text>
</comment>
<dbReference type="GO" id="GO:0060320">
    <property type="term" value="P:rejection of self pollen"/>
    <property type="evidence" value="ECO:0007669"/>
    <property type="project" value="UniProtKB-KW"/>
</dbReference>
<keyword evidence="5" id="KW-0732">Signal</keyword>
<gene>
    <name evidence="8" type="ORF">R3W88_027221</name>
</gene>
<keyword evidence="4 6" id="KW-0964">Secreted</keyword>
<evidence type="ECO:0000256" key="6">
    <source>
        <dbReference type="RuleBase" id="RU367044"/>
    </source>
</evidence>
<organism evidence="8 9">
    <name type="scientific">Solanum pinnatisectum</name>
    <name type="common">tansyleaf nightshade</name>
    <dbReference type="NCBI Taxonomy" id="50273"/>
    <lineage>
        <taxon>Eukaryota</taxon>
        <taxon>Viridiplantae</taxon>
        <taxon>Streptophyta</taxon>
        <taxon>Embryophyta</taxon>
        <taxon>Tracheophyta</taxon>
        <taxon>Spermatophyta</taxon>
        <taxon>Magnoliopsida</taxon>
        <taxon>eudicotyledons</taxon>
        <taxon>Gunneridae</taxon>
        <taxon>Pentapetalae</taxon>
        <taxon>asterids</taxon>
        <taxon>lamiids</taxon>
        <taxon>Solanales</taxon>
        <taxon>Solanaceae</taxon>
        <taxon>Solanoideae</taxon>
        <taxon>Solaneae</taxon>
        <taxon>Solanum</taxon>
    </lineage>
</organism>
<evidence type="ECO:0000256" key="2">
    <source>
        <dbReference type="ARBA" id="ARBA00005581"/>
    </source>
</evidence>
<keyword evidence="7" id="KW-0812">Transmembrane</keyword>
<keyword evidence="7" id="KW-1133">Transmembrane helix</keyword>
<proteinExistence type="inferred from homology"/>
<keyword evidence="7" id="KW-0472">Membrane</keyword>
<evidence type="ECO:0000256" key="5">
    <source>
        <dbReference type="ARBA" id="ARBA00022729"/>
    </source>
</evidence>
<dbReference type="PANTHER" id="PTHR31232:SF170">
    <property type="entry name" value="S-PROTEIN HOMOLOG"/>
    <property type="match status" value="1"/>
</dbReference>
<evidence type="ECO:0000256" key="7">
    <source>
        <dbReference type="SAM" id="Phobius"/>
    </source>
</evidence>
<keyword evidence="9" id="KW-1185">Reference proteome</keyword>
<protein>
    <recommendedName>
        <fullName evidence="6">S-protein homolog</fullName>
    </recommendedName>
</protein>
<dbReference type="GO" id="GO:0005576">
    <property type="term" value="C:extracellular region"/>
    <property type="evidence" value="ECO:0007669"/>
    <property type="project" value="UniProtKB-SubCell"/>
</dbReference>
<comment type="subcellular location">
    <subcellularLocation>
        <location evidence="1 6">Secreted</location>
    </subcellularLocation>
</comment>
<dbReference type="Proteomes" id="UP001311915">
    <property type="component" value="Unassembled WGS sequence"/>
</dbReference>
<dbReference type="EMBL" id="JAWPEI010000006">
    <property type="protein sequence ID" value="KAK4724442.1"/>
    <property type="molecule type" value="Genomic_DNA"/>
</dbReference>
<evidence type="ECO:0000313" key="8">
    <source>
        <dbReference type="EMBL" id="KAK4724442.1"/>
    </source>
</evidence>
<reference evidence="8 9" key="1">
    <citation type="submission" date="2023-10" db="EMBL/GenBank/DDBJ databases">
        <title>Genome-Wide Identification Analysis in wild type Solanum Pinnatisectum Reveals Some Genes Defensing Phytophthora Infestans.</title>
        <authorList>
            <person name="Sun C."/>
        </authorList>
    </citation>
    <scope>NUCLEOTIDE SEQUENCE [LARGE SCALE GENOMIC DNA]</scope>
    <source>
        <strain evidence="8">LQN</strain>
        <tissue evidence="8">Leaf</tissue>
    </source>
</reference>
<evidence type="ECO:0000256" key="3">
    <source>
        <dbReference type="ARBA" id="ARBA00022471"/>
    </source>
</evidence>
<dbReference type="AlphaFoldDB" id="A0AAV9LGM8"/>